<comment type="caution">
    <text evidence="2">The sequence shown here is derived from an EMBL/GenBank/DDBJ whole genome shotgun (WGS) entry which is preliminary data.</text>
</comment>
<evidence type="ECO:0000256" key="1">
    <source>
        <dbReference type="SAM" id="MobiDB-lite"/>
    </source>
</evidence>
<accession>A0A540LY62</accession>
<dbReference type="EMBL" id="VIEB01000426">
    <property type="protein sequence ID" value="TQD91269.1"/>
    <property type="molecule type" value="Genomic_DNA"/>
</dbReference>
<evidence type="ECO:0000313" key="3">
    <source>
        <dbReference type="Proteomes" id="UP000315295"/>
    </source>
</evidence>
<dbReference type="Proteomes" id="UP000315295">
    <property type="component" value="Unassembled WGS sequence"/>
</dbReference>
<name>A0A540LY62_MALBA</name>
<proteinExistence type="predicted"/>
<gene>
    <name evidence="2" type="ORF">C1H46_023142</name>
</gene>
<dbReference type="AlphaFoldDB" id="A0A540LY62"/>
<sequence length="71" mass="7788">MTKELEQLNGDEDGAKVETSSPSIAQRSSKSSTKKRKRSAANDNDLAVTFKKMLSESVDKLGEVLQAAFRK</sequence>
<reference evidence="2 3" key="1">
    <citation type="journal article" date="2019" name="G3 (Bethesda)">
        <title>Sequencing of a Wild Apple (Malus baccata) Genome Unravels the Differences Between Cultivated and Wild Apple Species Regarding Disease Resistance and Cold Tolerance.</title>
        <authorList>
            <person name="Chen X."/>
        </authorList>
    </citation>
    <scope>NUCLEOTIDE SEQUENCE [LARGE SCALE GENOMIC DNA]</scope>
    <source>
        <strain evidence="3">cv. Shandingzi</strain>
        <tissue evidence="2">Leaves</tissue>
    </source>
</reference>
<feature type="region of interest" description="Disordered" evidence="1">
    <location>
        <begin position="1"/>
        <end position="45"/>
    </location>
</feature>
<keyword evidence="3" id="KW-1185">Reference proteome</keyword>
<evidence type="ECO:0000313" key="2">
    <source>
        <dbReference type="EMBL" id="TQD91269.1"/>
    </source>
</evidence>
<protein>
    <submittedName>
        <fullName evidence="2">Uncharacterized protein</fullName>
    </submittedName>
</protein>
<organism evidence="2 3">
    <name type="scientific">Malus baccata</name>
    <name type="common">Siberian crab apple</name>
    <name type="synonym">Pyrus baccata</name>
    <dbReference type="NCBI Taxonomy" id="106549"/>
    <lineage>
        <taxon>Eukaryota</taxon>
        <taxon>Viridiplantae</taxon>
        <taxon>Streptophyta</taxon>
        <taxon>Embryophyta</taxon>
        <taxon>Tracheophyta</taxon>
        <taxon>Spermatophyta</taxon>
        <taxon>Magnoliopsida</taxon>
        <taxon>eudicotyledons</taxon>
        <taxon>Gunneridae</taxon>
        <taxon>Pentapetalae</taxon>
        <taxon>rosids</taxon>
        <taxon>fabids</taxon>
        <taxon>Rosales</taxon>
        <taxon>Rosaceae</taxon>
        <taxon>Amygdaloideae</taxon>
        <taxon>Maleae</taxon>
        <taxon>Malus</taxon>
    </lineage>
</organism>